<dbReference type="AlphaFoldDB" id="A0A642UNJ0"/>
<keyword evidence="4" id="KW-0547">Nucleotide-binding</keyword>
<dbReference type="Pfam" id="PF01150">
    <property type="entry name" value="GDA1_CD39"/>
    <property type="match status" value="1"/>
</dbReference>
<evidence type="ECO:0000256" key="5">
    <source>
        <dbReference type="SAM" id="Phobius"/>
    </source>
</evidence>
<comment type="similarity">
    <text evidence="1">Belongs to the GDA1/CD39 NTPase family.</text>
</comment>
<dbReference type="GeneID" id="54781559"/>
<dbReference type="GO" id="GO:0005524">
    <property type="term" value="F:ATP binding"/>
    <property type="evidence" value="ECO:0007669"/>
    <property type="project" value="UniProtKB-KW"/>
</dbReference>
<evidence type="ECO:0000256" key="4">
    <source>
        <dbReference type="PIRSR" id="PIRSR600407-2"/>
    </source>
</evidence>
<organism evidence="6 7">
    <name type="scientific">Diutina rugosa</name>
    <name type="common">Yeast</name>
    <name type="synonym">Candida rugosa</name>
    <dbReference type="NCBI Taxonomy" id="5481"/>
    <lineage>
        <taxon>Eukaryota</taxon>
        <taxon>Fungi</taxon>
        <taxon>Dikarya</taxon>
        <taxon>Ascomycota</taxon>
        <taxon>Saccharomycotina</taxon>
        <taxon>Pichiomycetes</taxon>
        <taxon>Debaryomycetaceae</taxon>
        <taxon>Diutina</taxon>
    </lineage>
</organism>
<dbReference type="EMBL" id="SWFT01000090">
    <property type="protein sequence ID" value="KAA8902454.1"/>
    <property type="molecule type" value="Genomic_DNA"/>
</dbReference>
<evidence type="ECO:0000256" key="1">
    <source>
        <dbReference type="ARBA" id="ARBA00009283"/>
    </source>
</evidence>
<dbReference type="GO" id="GO:0045134">
    <property type="term" value="F:UDP phosphatase activity"/>
    <property type="evidence" value="ECO:0007669"/>
    <property type="project" value="TreeGrafter"/>
</dbReference>
<evidence type="ECO:0000256" key="3">
    <source>
        <dbReference type="PIRSR" id="PIRSR600407-1"/>
    </source>
</evidence>
<keyword evidence="5" id="KW-0472">Membrane</keyword>
<dbReference type="GO" id="GO:0017111">
    <property type="term" value="F:ribonucleoside triphosphate phosphatase activity"/>
    <property type="evidence" value="ECO:0007669"/>
    <property type="project" value="TreeGrafter"/>
</dbReference>
<dbReference type="OMA" id="YGWLSIN"/>
<feature type="active site" description="Proton acceptor" evidence="3">
    <location>
        <position position="155"/>
    </location>
</feature>
<protein>
    <recommendedName>
        <fullName evidence="8">Apyrase</fullName>
    </recommendedName>
</protein>
<dbReference type="GO" id="GO:0016020">
    <property type="term" value="C:membrane"/>
    <property type="evidence" value="ECO:0007669"/>
    <property type="project" value="TreeGrafter"/>
</dbReference>
<feature type="transmembrane region" description="Helical" evidence="5">
    <location>
        <begin position="475"/>
        <end position="493"/>
    </location>
</feature>
<name>A0A642UNJ0_DIURU</name>
<evidence type="ECO:0000256" key="2">
    <source>
        <dbReference type="ARBA" id="ARBA00022801"/>
    </source>
</evidence>
<keyword evidence="5" id="KW-1133">Transmembrane helix</keyword>
<dbReference type="Proteomes" id="UP000449547">
    <property type="component" value="Unassembled WGS sequence"/>
</dbReference>
<keyword evidence="4" id="KW-0067">ATP-binding</keyword>
<dbReference type="Gene3D" id="3.30.420.150">
    <property type="entry name" value="Exopolyphosphatase. Domain 2"/>
    <property type="match status" value="2"/>
</dbReference>
<evidence type="ECO:0008006" key="8">
    <source>
        <dbReference type="Google" id="ProtNLM"/>
    </source>
</evidence>
<dbReference type="Gene3D" id="3.30.420.40">
    <property type="match status" value="1"/>
</dbReference>
<proteinExistence type="inferred from homology"/>
<keyword evidence="7" id="KW-1185">Reference proteome</keyword>
<reference evidence="6 7" key="1">
    <citation type="submission" date="2019-07" db="EMBL/GenBank/DDBJ databases">
        <title>Genome assembly of two rare yeast pathogens: Diutina rugosa and Trichomonascus ciferrii.</title>
        <authorList>
            <person name="Mixao V."/>
            <person name="Saus E."/>
            <person name="Hansen A."/>
            <person name="Lass-Flor C."/>
            <person name="Gabaldon T."/>
        </authorList>
    </citation>
    <scope>NUCLEOTIDE SEQUENCE [LARGE SCALE GENOMIC DNA]</scope>
    <source>
        <strain evidence="6 7">CBS 613</strain>
    </source>
</reference>
<keyword evidence="2" id="KW-0378">Hydrolase</keyword>
<evidence type="ECO:0000313" key="6">
    <source>
        <dbReference type="EMBL" id="KAA8902454.1"/>
    </source>
</evidence>
<dbReference type="GO" id="GO:0006256">
    <property type="term" value="P:UDP catabolic process"/>
    <property type="evidence" value="ECO:0007669"/>
    <property type="project" value="TreeGrafter"/>
</dbReference>
<dbReference type="GO" id="GO:0005794">
    <property type="term" value="C:Golgi apparatus"/>
    <property type="evidence" value="ECO:0007669"/>
    <property type="project" value="TreeGrafter"/>
</dbReference>
<gene>
    <name evidence="6" type="ORF">DIURU_002908</name>
</gene>
<dbReference type="VEuPathDB" id="FungiDB:DIURU_002908"/>
<sequence length="537" mass="60118">MPQSGPLLSDDGLPLNYLVVIDAGSTGSRVYVYSYLDPVVLQKVPKAPKSPKLPQLHYNKKWHHKSKPGLSSYADSPEDIHSHLAPLVEKAKKWIPDTQHSRTPILLHATAGMRLVSSDKQGPVMSAACEYLQQHSGFWLPSCEDHVNIVDADIEGVYAWLAINHAKGAFDNPDDHQHGDGHTTYGVLDMGGASTQIVFQPNSTETDHHRQDLFKLDLVNQDSTPRNYDLYAHSFLGFGMYQALDKYEQLMDSNPCYPKGKGGSSNFTMCLNSLDAVVQTQCPSTTTNSTGCLLSDPKVPTLDFAVNHFVGVSGYWDAIEGIIDQDSDDEGEYNYENVYNATRKVCDSSWKQLKKLDLDIKHDDDLAMACFKSAWVLAFLHRGLGFPRFGLDTPSKDDQNFRQLEVVEELGEFKFSWTLGRALLYASDEYAAAKGEVRAGYVTANGTLVYGSEQTEHNMRPRFESSRWDSPTHRYTGLSVLVLMFLTLLYVMVGRERRQRAVQWVKAKFGRKHGYVRVGSTDDLELSQFTVEDSPPA</sequence>
<keyword evidence="5" id="KW-0812">Transmembrane</keyword>
<dbReference type="PANTHER" id="PTHR11782:SF121">
    <property type="entry name" value="NUCLEOSIDE-DIPHOSPHATASE MIG-23"/>
    <property type="match status" value="1"/>
</dbReference>
<dbReference type="GO" id="GO:0004382">
    <property type="term" value="F:GDP phosphatase activity"/>
    <property type="evidence" value="ECO:0007669"/>
    <property type="project" value="TreeGrafter"/>
</dbReference>
<dbReference type="GO" id="GO:0046036">
    <property type="term" value="P:CTP metabolic process"/>
    <property type="evidence" value="ECO:0007669"/>
    <property type="project" value="TreeGrafter"/>
</dbReference>
<dbReference type="InterPro" id="IPR000407">
    <property type="entry name" value="GDA1_CD39_NTPase"/>
</dbReference>
<dbReference type="RefSeq" id="XP_034012439.1">
    <property type="nucleotide sequence ID" value="XM_034155611.1"/>
</dbReference>
<dbReference type="PANTHER" id="PTHR11782">
    <property type="entry name" value="ADENOSINE/GUANOSINE DIPHOSPHATASE"/>
    <property type="match status" value="1"/>
</dbReference>
<evidence type="ECO:0000313" key="7">
    <source>
        <dbReference type="Proteomes" id="UP000449547"/>
    </source>
</evidence>
<accession>A0A642UNJ0</accession>
<dbReference type="OrthoDB" id="6372431at2759"/>
<feature type="binding site" evidence="4">
    <location>
        <begin position="192"/>
        <end position="196"/>
    </location>
    <ligand>
        <name>ATP</name>
        <dbReference type="ChEBI" id="CHEBI:30616"/>
    </ligand>
</feature>
<comment type="caution">
    <text evidence="6">The sequence shown here is derived from an EMBL/GenBank/DDBJ whole genome shotgun (WGS) entry which is preliminary data.</text>
</comment>